<dbReference type="AlphaFoldDB" id="A0A1A9RK18"/>
<dbReference type="OrthoDB" id="8612322at2"/>
<keyword evidence="1" id="KW-0472">Membrane</keyword>
<sequence length="91" mass="10750">MKITSKDGKFFVFDATESLLLNILRNLFTLSILAFCIYISRGSAWWTFVSGLMFIVGIFSWLFGQLNRVLTFNSWDEFRAWVEQQEKSRHE</sequence>
<accession>A0A1A9RK18</accession>
<keyword evidence="1" id="KW-0812">Transmembrane</keyword>
<feature type="transmembrane region" description="Helical" evidence="1">
    <location>
        <begin position="46"/>
        <end position="64"/>
    </location>
</feature>
<proteinExistence type="predicted"/>
<dbReference type="EMBL" id="LXSG01000026">
    <property type="protein sequence ID" value="OAM20043.1"/>
    <property type="molecule type" value="Genomic_DNA"/>
</dbReference>
<evidence type="ECO:0000313" key="3">
    <source>
        <dbReference type="Proteomes" id="UP000077589"/>
    </source>
</evidence>
<dbReference type="Proteomes" id="UP000077589">
    <property type="component" value="Unassembled WGS sequence"/>
</dbReference>
<name>A0A1A9RK18_EIKCO</name>
<evidence type="ECO:0000256" key="1">
    <source>
        <dbReference type="SAM" id="Phobius"/>
    </source>
</evidence>
<keyword evidence="1" id="KW-1133">Transmembrane helix</keyword>
<protein>
    <submittedName>
        <fullName evidence="2">Uncharacterized protein</fullName>
    </submittedName>
</protein>
<gene>
    <name evidence="2" type="ORF">A7P90_04480</name>
</gene>
<comment type="caution">
    <text evidence="2">The sequence shown here is derived from an EMBL/GenBank/DDBJ whole genome shotgun (WGS) entry which is preliminary data.</text>
</comment>
<feature type="transmembrane region" description="Helical" evidence="1">
    <location>
        <begin position="20"/>
        <end position="40"/>
    </location>
</feature>
<reference evidence="3" key="1">
    <citation type="submission" date="2016-05" db="EMBL/GenBank/DDBJ databases">
        <title>Draft genome of Corynebacterium afermentans subsp. afermentans LCDC 88199T.</title>
        <authorList>
            <person name="Bernier A.-M."/>
            <person name="Bernard K."/>
        </authorList>
    </citation>
    <scope>NUCLEOTIDE SEQUENCE [LARGE SCALE GENOMIC DNA]</scope>
    <source>
        <strain evidence="3">NML04-0072</strain>
    </source>
</reference>
<organism evidence="2 3">
    <name type="scientific">Eikenella corrodens</name>
    <dbReference type="NCBI Taxonomy" id="539"/>
    <lineage>
        <taxon>Bacteria</taxon>
        <taxon>Pseudomonadati</taxon>
        <taxon>Pseudomonadota</taxon>
        <taxon>Betaproteobacteria</taxon>
        <taxon>Neisseriales</taxon>
        <taxon>Neisseriaceae</taxon>
        <taxon>Eikenella</taxon>
    </lineage>
</organism>
<evidence type="ECO:0000313" key="2">
    <source>
        <dbReference type="EMBL" id="OAM20043.1"/>
    </source>
</evidence>
<dbReference type="RefSeq" id="WP_064087585.1">
    <property type="nucleotide sequence ID" value="NZ_LXSG01000026.1"/>
</dbReference>